<sequence length="275" mass="29553">MSRLVNYFPTITAFIAFILSLLCLFAGTQLTVLPGADILTVFPSNRSQNTGIHDFYSIYVMSYCEGDLMSGNRRFMNCSRASLPFAFDPSAVLLEETGNTTSLLNLGWPDTITDDFHAFGMTSRSMGPLYCIGAGVAGLAIVGRLWWTIRRGPRQSVIELVLLLSGFAMLGISSIIATVIAFQFVGLINDHGRDTDVSAQYGPQFLGMTWAATGLLLGGGITSLVMVLLDRSRSDLATPADDPGDEMKSDQVSVKSSAGPSDAEAEAETEKDGNH</sequence>
<dbReference type="InterPro" id="IPR009571">
    <property type="entry name" value="SUR7/Rim9-like_fungi"/>
</dbReference>
<dbReference type="GO" id="GO:0005886">
    <property type="term" value="C:plasma membrane"/>
    <property type="evidence" value="ECO:0007669"/>
    <property type="project" value="InterPro"/>
</dbReference>
<dbReference type="InterPro" id="IPR052413">
    <property type="entry name" value="SUR7_domain"/>
</dbReference>
<comment type="caution">
    <text evidence="3">The sequence shown here is derived from an EMBL/GenBank/DDBJ whole genome shotgun (WGS) entry which is preliminary data.</text>
</comment>
<keyword evidence="2" id="KW-1133">Transmembrane helix</keyword>
<feature type="transmembrane region" description="Helical" evidence="2">
    <location>
        <begin position="7"/>
        <end position="27"/>
    </location>
</feature>
<dbReference type="GeneID" id="37118430"/>
<feature type="transmembrane region" description="Helical" evidence="2">
    <location>
        <begin position="161"/>
        <end position="185"/>
    </location>
</feature>
<keyword evidence="2" id="KW-0472">Membrane</keyword>
<dbReference type="RefSeq" id="XP_025466567.1">
    <property type="nucleotide sequence ID" value="XM_025616287.1"/>
</dbReference>
<dbReference type="AlphaFoldDB" id="A0A317WHA9"/>
<dbReference type="PANTHER" id="PTHR28019">
    <property type="entry name" value="CELL MEMBRANE PROTEIN YLR413W-RELATED"/>
    <property type="match status" value="1"/>
</dbReference>
<evidence type="ECO:0000313" key="3">
    <source>
        <dbReference type="EMBL" id="PWY84642.1"/>
    </source>
</evidence>
<dbReference type="GO" id="GO:0031505">
    <property type="term" value="P:fungal-type cell wall organization"/>
    <property type="evidence" value="ECO:0007669"/>
    <property type="project" value="TreeGrafter"/>
</dbReference>
<evidence type="ECO:0008006" key="5">
    <source>
        <dbReference type="Google" id="ProtNLM"/>
    </source>
</evidence>
<dbReference type="STRING" id="1450535.A0A317WHA9"/>
<feature type="region of interest" description="Disordered" evidence="1">
    <location>
        <begin position="237"/>
        <end position="275"/>
    </location>
</feature>
<keyword evidence="2" id="KW-0812">Transmembrane</keyword>
<evidence type="ECO:0000256" key="2">
    <source>
        <dbReference type="SAM" id="Phobius"/>
    </source>
</evidence>
<dbReference type="GO" id="GO:0051285">
    <property type="term" value="C:cell cortex of cell tip"/>
    <property type="evidence" value="ECO:0007669"/>
    <property type="project" value="TreeGrafter"/>
</dbReference>
<protein>
    <recommendedName>
        <fullName evidence="5">SUR7-domain-containing protein</fullName>
    </recommendedName>
</protein>
<accession>A0A317WHA9</accession>
<dbReference type="Pfam" id="PF06687">
    <property type="entry name" value="SUR7"/>
    <property type="match status" value="1"/>
</dbReference>
<reference evidence="3 4" key="1">
    <citation type="submission" date="2016-12" db="EMBL/GenBank/DDBJ databases">
        <title>The genomes of Aspergillus section Nigri reveals drivers in fungal speciation.</title>
        <authorList>
            <consortium name="DOE Joint Genome Institute"/>
            <person name="Vesth T.C."/>
            <person name="Nybo J."/>
            <person name="Theobald S."/>
            <person name="Brandl J."/>
            <person name="Frisvad J.C."/>
            <person name="Nielsen K.F."/>
            <person name="Lyhne E.K."/>
            <person name="Kogle M.E."/>
            <person name="Kuo A."/>
            <person name="Riley R."/>
            <person name="Clum A."/>
            <person name="Nolan M."/>
            <person name="Lipzen A."/>
            <person name="Salamov A."/>
            <person name="Henrissat B."/>
            <person name="Wiebenga A."/>
            <person name="De Vries R.P."/>
            <person name="Grigoriev I.V."/>
            <person name="Mortensen U.H."/>
            <person name="Andersen M.R."/>
            <person name="Baker S.E."/>
        </authorList>
    </citation>
    <scope>NUCLEOTIDE SEQUENCE [LARGE SCALE GENOMIC DNA]</scope>
    <source>
        <strain evidence="3 4">CBS 115572</strain>
    </source>
</reference>
<dbReference type="OrthoDB" id="4159154at2759"/>
<evidence type="ECO:0000256" key="1">
    <source>
        <dbReference type="SAM" id="MobiDB-lite"/>
    </source>
</evidence>
<feature type="transmembrane region" description="Helical" evidence="2">
    <location>
        <begin position="205"/>
        <end position="229"/>
    </location>
</feature>
<organism evidence="3 4">
    <name type="scientific">Aspergillus sclerotioniger CBS 115572</name>
    <dbReference type="NCBI Taxonomy" id="1450535"/>
    <lineage>
        <taxon>Eukaryota</taxon>
        <taxon>Fungi</taxon>
        <taxon>Dikarya</taxon>
        <taxon>Ascomycota</taxon>
        <taxon>Pezizomycotina</taxon>
        <taxon>Eurotiomycetes</taxon>
        <taxon>Eurotiomycetidae</taxon>
        <taxon>Eurotiales</taxon>
        <taxon>Aspergillaceae</taxon>
        <taxon>Aspergillus</taxon>
        <taxon>Aspergillus subgen. Circumdati</taxon>
    </lineage>
</organism>
<feature type="compositionally biased region" description="Polar residues" evidence="1">
    <location>
        <begin position="250"/>
        <end position="259"/>
    </location>
</feature>
<dbReference type="Proteomes" id="UP000246702">
    <property type="component" value="Unassembled WGS sequence"/>
</dbReference>
<name>A0A317WHA9_9EURO</name>
<dbReference type="EMBL" id="MSFK01000017">
    <property type="protein sequence ID" value="PWY84642.1"/>
    <property type="molecule type" value="Genomic_DNA"/>
</dbReference>
<feature type="transmembrane region" description="Helical" evidence="2">
    <location>
        <begin position="127"/>
        <end position="149"/>
    </location>
</feature>
<dbReference type="PANTHER" id="PTHR28019:SF7">
    <property type="entry name" value="SUR7 PROTEIN"/>
    <property type="match status" value="1"/>
</dbReference>
<evidence type="ECO:0000313" key="4">
    <source>
        <dbReference type="Proteomes" id="UP000246702"/>
    </source>
</evidence>
<proteinExistence type="predicted"/>
<keyword evidence="4" id="KW-1185">Reference proteome</keyword>
<gene>
    <name evidence="3" type="ORF">BO94DRAFT_598629</name>
</gene>